<keyword evidence="1" id="KW-1133">Transmembrane helix</keyword>
<keyword evidence="3" id="KW-1185">Reference proteome</keyword>
<organism evidence="2 3">
    <name type="scientific">Theileria equi strain WA</name>
    <dbReference type="NCBI Taxonomy" id="1537102"/>
    <lineage>
        <taxon>Eukaryota</taxon>
        <taxon>Sar</taxon>
        <taxon>Alveolata</taxon>
        <taxon>Apicomplexa</taxon>
        <taxon>Aconoidasida</taxon>
        <taxon>Piroplasmida</taxon>
        <taxon>Theileriidae</taxon>
        <taxon>Theileria</taxon>
    </lineage>
</organism>
<evidence type="ECO:0000256" key="1">
    <source>
        <dbReference type="SAM" id="Phobius"/>
    </source>
</evidence>
<gene>
    <name evidence="2" type="ORF">BEWA_050390</name>
</gene>
<dbReference type="KEGG" id="beq:BEWA_050390"/>
<proteinExistence type="predicted"/>
<dbReference type="VEuPathDB" id="PiroplasmaDB:BEWA_050390"/>
<dbReference type="GeneID" id="15804961"/>
<dbReference type="EMBL" id="ACOU01000007">
    <property type="protein sequence ID" value="EKX72571.1"/>
    <property type="molecule type" value="Genomic_DNA"/>
</dbReference>
<evidence type="ECO:0000313" key="3">
    <source>
        <dbReference type="Proteomes" id="UP000031512"/>
    </source>
</evidence>
<evidence type="ECO:0000313" key="2">
    <source>
        <dbReference type="EMBL" id="EKX72571.1"/>
    </source>
</evidence>
<feature type="transmembrane region" description="Helical" evidence="1">
    <location>
        <begin position="442"/>
        <end position="464"/>
    </location>
</feature>
<accession>L1LB65</accession>
<protein>
    <submittedName>
        <fullName evidence="2">Uncharacterized protein</fullName>
    </submittedName>
</protein>
<comment type="caution">
    <text evidence="2">The sequence shown here is derived from an EMBL/GenBank/DDBJ whole genome shotgun (WGS) entry which is preliminary data.</text>
</comment>
<dbReference type="AlphaFoldDB" id="L1LB65"/>
<keyword evidence="1" id="KW-0472">Membrane</keyword>
<name>L1LB65_THEEQ</name>
<sequence length="474" mass="52901">MSEGVTIEICHKPNNSSGDESREVKYEYGGDGEKVEVTEIKDPNGIKGYKQCTHKPKVGAKIKEIKKGDKILGELKQYLSGQSKVVVYLRDVDQDYEKPFLIQLGYIYYKYTNNAKWVVDPGAGSNLQNALDKQNCIINKLHVASVCDTDGKNKCKACGSENIITKWDESKRNKYKYVSYHHFIKVDNFGSIRNSGHPIHFINGKVNSIYVYWYLSTGAPTPLIFYYVSGGSHKWFSRYYGDTIWNKEERLTKVRDEEEKTPSTIQNLLQKYSTPNLRIDVSQRANSQYKPAGSTIQFVVKMTQVGSSNFYQFTYTKNGAGGGSFMVKEVNHEGKILKGIESETPLNSIAAFYDGPNPNDKEKLLLLEFELQGGKGYKYFQESIDGVDKWDGYSISGKPMTRLTDIELKSKLNSLKNGYLSEHPSNSSSQSSVSSLSSGPPVGVIVGGVIGALVAVVALGFVVWKGTSMLRKSV</sequence>
<dbReference type="RefSeq" id="XP_004832023.1">
    <property type="nucleotide sequence ID" value="XM_004831966.1"/>
</dbReference>
<reference evidence="2 3" key="1">
    <citation type="journal article" date="2012" name="BMC Genomics">
        <title>Comparative genomic analysis and phylogenetic position of Theileria equi.</title>
        <authorList>
            <person name="Kappmeyer L.S."/>
            <person name="Thiagarajan M."/>
            <person name="Herndon D.R."/>
            <person name="Ramsay J.D."/>
            <person name="Caler E."/>
            <person name="Djikeng A."/>
            <person name="Gillespie J.J."/>
            <person name="Lau A.O."/>
            <person name="Roalson E.H."/>
            <person name="Silva J.C."/>
            <person name="Silva M.G."/>
            <person name="Suarez C.E."/>
            <person name="Ueti M.W."/>
            <person name="Nene V.M."/>
            <person name="Mealey R.H."/>
            <person name="Knowles D.P."/>
            <person name="Brayton K.A."/>
        </authorList>
    </citation>
    <scope>NUCLEOTIDE SEQUENCE [LARGE SCALE GENOMIC DNA]</scope>
    <source>
        <strain evidence="2 3">WA</strain>
    </source>
</reference>
<keyword evidence="1" id="KW-0812">Transmembrane</keyword>
<dbReference type="Proteomes" id="UP000031512">
    <property type="component" value="Unassembled WGS sequence"/>
</dbReference>